<sequence length="164" mass="18863">MEINVKLDQGYIPDKYSKFSDIKQNDQPIVSFPIHLEKIPKGTKSLAVSLIDYDAVPRTGFPFIHWLAADIPVTNDIPEDFSRNFKGPQGKNAWFSRFYDFHDDYVINHYAGPVPPDKPHIYTLTVYALNSATHLNNGFFYNDFRNSLKNKIIDQVEIGLKARN</sequence>
<proteinExistence type="predicted"/>
<organism evidence="1 2">
    <name type="scientific">Candidatus Companilactobacillus pullicola</name>
    <dbReference type="NCBI Taxonomy" id="2838523"/>
    <lineage>
        <taxon>Bacteria</taxon>
        <taxon>Bacillati</taxon>
        <taxon>Bacillota</taxon>
        <taxon>Bacilli</taxon>
        <taxon>Lactobacillales</taxon>
        <taxon>Lactobacillaceae</taxon>
        <taxon>Companilactobacillus</taxon>
    </lineage>
</organism>
<dbReference type="InterPro" id="IPR008914">
    <property type="entry name" value="PEBP"/>
</dbReference>
<dbReference type="InterPro" id="IPR036610">
    <property type="entry name" value="PEBP-like_sf"/>
</dbReference>
<dbReference type="AlphaFoldDB" id="A0A9D2CNJ6"/>
<evidence type="ECO:0000313" key="1">
    <source>
        <dbReference type="EMBL" id="HIY92492.1"/>
    </source>
</evidence>
<gene>
    <name evidence="1" type="ORF">H9820_06050</name>
</gene>
<dbReference type="NCBIfam" id="TIGR00481">
    <property type="entry name" value="YbhB/YbcL family Raf kinase inhibitor-like protein"/>
    <property type="match status" value="1"/>
</dbReference>
<dbReference type="SUPFAM" id="SSF49777">
    <property type="entry name" value="PEBP-like"/>
    <property type="match status" value="1"/>
</dbReference>
<dbReference type="CDD" id="cd00865">
    <property type="entry name" value="PEBP_bact_arch"/>
    <property type="match status" value="1"/>
</dbReference>
<name>A0A9D2CNJ6_9LACO</name>
<dbReference type="Pfam" id="PF01161">
    <property type="entry name" value="PBP"/>
    <property type="match status" value="1"/>
</dbReference>
<protein>
    <submittedName>
        <fullName evidence="1">YbhB/YbcL family Raf kinase inhibitor-like protein</fullName>
    </submittedName>
</protein>
<dbReference type="Proteomes" id="UP000824013">
    <property type="component" value="Unassembled WGS sequence"/>
</dbReference>
<accession>A0A9D2CNJ6</accession>
<dbReference type="InterPro" id="IPR005247">
    <property type="entry name" value="YbhB_YbcL/LppC-like"/>
</dbReference>
<dbReference type="EMBL" id="DXCM01000035">
    <property type="protein sequence ID" value="HIY92492.1"/>
    <property type="molecule type" value="Genomic_DNA"/>
</dbReference>
<dbReference type="Gene3D" id="3.90.280.10">
    <property type="entry name" value="PEBP-like"/>
    <property type="match status" value="1"/>
</dbReference>
<evidence type="ECO:0000313" key="2">
    <source>
        <dbReference type="Proteomes" id="UP000824013"/>
    </source>
</evidence>
<reference evidence="1" key="2">
    <citation type="submission" date="2021-04" db="EMBL/GenBank/DDBJ databases">
        <authorList>
            <person name="Gilroy R."/>
        </authorList>
    </citation>
    <scope>NUCLEOTIDE SEQUENCE</scope>
    <source>
        <strain evidence="1">3204</strain>
    </source>
</reference>
<comment type="caution">
    <text evidence="1">The sequence shown here is derived from an EMBL/GenBank/DDBJ whole genome shotgun (WGS) entry which is preliminary data.</text>
</comment>
<reference evidence="1" key="1">
    <citation type="journal article" date="2021" name="PeerJ">
        <title>Extensive microbial diversity within the chicken gut microbiome revealed by metagenomics and culture.</title>
        <authorList>
            <person name="Gilroy R."/>
            <person name="Ravi A."/>
            <person name="Getino M."/>
            <person name="Pursley I."/>
            <person name="Horton D.L."/>
            <person name="Alikhan N.F."/>
            <person name="Baker D."/>
            <person name="Gharbi K."/>
            <person name="Hall N."/>
            <person name="Watson M."/>
            <person name="Adriaenssens E.M."/>
            <person name="Foster-Nyarko E."/>
            <person name="Jarju S."/>
            <person name="Secka A."/>
            <person name="Antonio M."/>
            <person name="Oren A."/>
            <person name="Chaudhuri R.R."/>
            <person name="La Ragione R."/>
            <person name="Hildebrand F."/>
            <person name="Pallen M.J."/>
        </authorList>
    </citation>
    <scope>NUCLEOTIDE SEQUENCE</scope>
    <source>
        <strain evidence="1">3204</strain>
    </source>
</reference>